<name>A0A3N7JSD4_9BURK</name>
<dbReference type="PANTHER" id="PTHR38834:SF3">
    <property type="entry name" value="SOLUTE-BINDING PROTEIN FAMILY 3_N-TERMINAL DOMAIN-CONTAINING PROTEIN"/>
    <property type="match status" value="1"/>
</dbReference>
<dbReference type="SMART" id="SM00062">
    <property type="entry name" value="PBPb"/>
    <property type="match status" value="1"/>
</dbReference>
<reference evidence="3 4" key="2">
    <citation type="submission" date="2018-12" db="EMBL/GenBank/DDBJ databases">
        <title>Rhizobacter gummiphilus sp. nov., a rubber-degrading bacterium isolated from the soil of a botanical garden in Japan.</title>
        <authorList>
            <person name="Shunsuke S.S."/>
        </authorList>
    </citation>
    <scope>NUCLEOTIDE SEQUENCE [LARGE SCALE GENOMIC DNA]</scope>
    <source>
        <strain evidence="3 4">S-16</strain>
    </source>
</reference>
<accession>A0A3N7JSD4</accession>
<keyword evidence="4" id="KW-1185">Reference proteome</keyword>
<evidence type="ECO:0000313" key="3">
    <source>
        <dbReference type="EMBL" id="RQP21925.1"/>
    </source>
</evidence>
<dbReference type="PANTHER" id="PTHR38834">
    <property type="entry name" value="PERIPLASMIC SUBSTRATE BINDING PROTEIN FAMILY 3"/>
    <property type="match status" value="1"/>
</dbReference>
<dbReference type="Gene3D" id="3.40.190.10">
    <property type="entry name" value="Periplasmic binding protein-like II"/>
    <property type="match status" value="2"/>
</dbReference>
<evidence type="ECO:0000256" key="1">
    <source>
        <dbReference type="SAM" id="SignalP"/>
    </source>
</evidence>
<proteinExistence type="predicted"/>
<evidence type="ECO:0000313" key="4">
    <source>
        <dbReference type="Proteomes" id="UP000267464"/>
    </source>
</evidence>
<sequence>MRQSSTAPPVMSLLATRSTFLACAFMLTTSAHAALHMLTDENAPFGYTDPASQKITGITAEMVIEAARRAKQPYVLEIFPWARAYSLAKNDPDTCVYPLVRLPERESQFQWIGPLSVNTWVLYAKTSFPGKVSSLADLEKYVIGGLLQDGPSMYLKSQGIKIDLVGDNKHNLKKLAAGRIDLWATGLHRGRALAAEEGITDIKPIYTLKEVDHYLACSPKTAESAVKALNQAVDTMRSDGWMKKIGEHYQSAVAK</sequence>
<dbReference type="InterPro" id="IPR001638">
    <property type="entry name" value="Solute-binding_3/MltF_N"/>
</dbReference>
<organism evidence="3 4">
    <name type="scientific">Piscinibacter terrae</name>
    <dbReference type="NCBI Taxonomy" id="2496871"/>
    <lineage>
        <taxon>Bacteria</taxon>
        <taxon>Pseudomonadati</taxon>
        <taxon>Pseudomonadota</taxon>
        <taxon>Betaproteobacteria</taxon>
        <taxon>Burkholderiales</taxon>
        <taxon>Sphaerotilaceae</taxon>
        <taxon>Piscinibacter</taxon>
    </lineage>
</organism>
<dbReference type="SUPFAM" id="SSF53850">
    <property type="entry name" value="Periplasmic binding protein-like II"/>
    <property type="match status" value="1"/>
</dbReference>
<feature type="chain" id="PRO_5018154061" description="Solute-binding protein family 3/N-terminal domain-containing protein" evidence="1">
    <location>
        <begin position="34"/>
        <end position="255"/>
    </location>
</feature>
<keyword evidence="1" id="KW-0732">Signal</keyword>
<feature type="signal peptide" evidence="1">
    <location>
        <begin position="1"/>
        <end position="33"/>
    </location>
</feature>
<dbReference type="EMBL" id="QUSW01000009">
    <property type="protein sequence ID" value="RQP21925.1"/>
    <property type="molecule type" value="Genomic_DNA"/>
</dbReference>
<evidence type="ECO:0000259" key="2">
    <source>
        <dbReference type="SMART" id="SM00062"/>
    </source>
</evidence>
<reference evidence="3 4" key="1">
    <citation type="submission" date="2018-08" db="EMBL/GenBank/DDBJ databases">
        <authorList>
            <person name="Khan S.A."/>
            <person name="Jeon C.O."/>
            <person name="Chun B.H."/>
            <person name="Jeong S.E."/>
        </authorList>
    </citation>
    <scope>NUCLEOTIDE SEQUENCE [LARGE SCALE GENOMIC DNA]</scope>
    <source>
        <strain evidence="3 4">S-16</strain>
    </source>
</reference>
<comment type="caution">
    <text evidence="3">The sequence shown here is derived from an EMBL/GenBank/DDBJ whole genome shotgun (WGS) entry which is preliminary data.</text>
</comment>
<protein>
    <recommendedName>
        <fullName evidence="2">Solute-binding protein family 3/N-terminal domain-containing protein</fullName>
    </recommendedName>
</protein>
<feature type="domain" description="Solute-binding protein family 3/N-terminal" evidence="2">
    <location>
        <begin position="34"/>
        <end position="253"/>
    </location>
</feature>
<dbReference type="AlphaFoldDB" id="A0A3N7JSD4"/>
<dbReference type="Pfam" id="PF00497">
    <property type="entry name" value="SBP_bac_3"/>
    <property type="match status" value="1"/>
</dbReference>
<gene>
    <name evidence="3" type="ORF">DZC73_26160</name>
</gene>
<dbReference type="Proteomes" id="UP000267464">
    <property type="component" value="Unassembled WGS sequence"/>
</dbReference>